<gene>
    <name evidence="5" type="primary">SA2</name>
</gene>
<evidence type="ECO:0000259" key="3">
    <source>
        <dbReference type="PROSITE" id="PS51425"/>
    </source>
</evidence>
<dbReference type="OMA" id="SYCKLVF"/>
<dbReference type="Pfam" id="PF08514">
    <property type="entry name" value="STAG"/>
    <property type="match status" value="1"/>
</dbReference>
<reference evidence="5" key="1">
    <citation type="submission" date="2025-08" db="UniProtKB">
        <authorList>
            <consortium name="RefSeq"/>
        </authorList>
    </citation>
    <scope>IDENTIFICATION</scope>
    <source>
        <strain evidence="5">14028-0561.14</strain>
        <tissue evidence="5">Whole fly</tissue>
    </source>
</reference>
<evidence type="ECO:0000313" key="4">
    <source>
        <dbReference type="Proteomes" id="UP001652661"/>
    </source>
</evidence>
<sequence>MDFDEIQVAEQSSNGENSVELIQSAEPIKEQPKKGEKSLLQSVLDNNLKHEDVSNQWLQLYVKNPNAALVEILQLVVEASGSHYEIPKSTTRPFVYRDILEASTEQFRSVSNYYPLIMKDTAQDFEHRVGDFVQCLLKLVHVTPLISDQVFLSEVTGFVMACSESNMRPIRHTSTMIGLKMMTALNDFPPVANKDAPLKRLWLRMFDCLFVARHLDVVTGIRLLCITELNLWMIKYPKGNLQSKNLRYFYEGLRDNFGIVRKFCLESLIDLTCCKLELREISLELAIEYRDLILLTCVERESELGESALNLLSNLYQYSSTILSNVDCRLLDQLMFAANRGLALAAAGLFKLRWLNPQRGASSSQIIHRLLDFFVRYVKHEHAAYLVDSLIDICELILDWEIMVDMLMKDQEESGLSPGETSTLIEILCRGVKQAITGEIPPGRYTKDLVRLPLPESQLRATQILAPILSQLLSKHLSSSHDLENLLELPQHFHLNYYRQEENIDQLDLLIRQIKAIMYKQDRSLVLRMGALTLVHLKGIPLVKSHLQELLNTAVFNYKMALRTWQQMYGTPSLSSPRASSRSSSPGHNHPRSRTRSLLGSLRLISALYRYFDLSNFHLTSSVLSSLKRVFKDYDQRPSRDRDDLPAEATTQYLEVCFYSLNWDLRSVKREDDNRSDLELEESCAALKKHLEDYLTVALDLVAKGNPMLDHDVSSQSFGTICDLYVVFADPLLQNPRSFVRSLRYEPAVKEFDLLETFVLNYLFAGRQPQDLVKESHFDELQQKRYILTGYCKLVAFNVIPSMRSCKVLQYYDKYHAAFGDIMRASMERAMDINPVNYGMTMLHTCLLPFERIMTDVKHDGVRAMSTMEFRQLLNLAHRLGEIFYMDLLKNRHSVNALHRAGILYVVESTYDDAQTAAPKNLPFLDVLKEFVPHLLNQDRVNVAKFLQRIEMPSLPSVNREEWQPLEDYRGALVTKN</sequence>
<accession>A0A6P4IJX1</accession>
<evidence type="ECO:0000313" key="5">
    <source>
        <dbReference type="RefSeq" id="XP_017028690.1"/>
    </source>
</evidence>
<organism evidence="4 5">
    <name type="scientific">Drosophila kikkawai</name>
    <name type="common">Fruit fly</name>
    <dbReference type="NCBI Taxonomy" id="30033"/>
    <lineage>
        <taxon>Eukaryota</taxon>
        <taxon>Metazoa</taxon>
        <taxon>Ecdysozoa</taxon>
        <taxon>Arthropoda</taxon>
        <taxon>Hexapoda</taxon>
        <taxon>Insecta</taxon>
        <taxon>Pterygota</taxon>
        <taxon>Neoptera</taxon>
        <taxon>Endopterygota</taxon>
        <taxon>Diptera</taxon>
        <taxon>Brachycera</taxon>
        <taxon>Muscomorpha</taxon>
        <taxon>Ephydroidea</taxon>
        <taxon>Drosophilidae</taxon>
        <taxon>Drosophila</taxon>
        <taxon>Sophophora</taxon>
    </lineage>
</organism>
<dbReference type="InterPro" id="IPR013721">
    <property type="entry name" value="STAG"/>
</dbReference>
<dbReference type="Pfam" id="PF24571">
    <property type="entry name" value="HEAT_SCC3-SA"/>
    <property type="match status" value="1"/>
</dbReference>
<proteinExistence type="inferred from homology"/>
<dbReference type="Proteomes" id="UP001652661">
    <property type="component" value="Chromosome 3L"/>
</dbReference>
<dbReference type="Pfam" id="PF21581">
    <property type="entry name" value="SCD"/>
    <property type="match status" value="1"/>
</dbReference>
<evidence type="ECO:0000256" key="2">
    <source>
        <dbReference type="SAM" id="MobiDB-lite"/>
    </source>
</evidence>
<dbReference type="RefSeq" id="XP_017028690.1">
    <property type="nucleotide sequence ID" value="XM_017173201.3"/>
</dbReference>
<feature type="domain" description="SCD" evidence="3">
    <location>
        <begin position="210"/>
        <end position="296"/>
    </location>
</feature>
<evidence type="ECO:0000256" key="1">
    <source>
        <dbReference type="ARBA" id="ARBA00005486"/>
    </source>
</evidence>
<dbReference type="GO" id="GO:0008278">
    <property type="term" value="C:cohesin complex"/>
    <property type="evidence" value="ECO:0007669"/>
    <property type="project" value="TreeGrafter"/>
</dbReference>
<dbReference type="GO" id="GO:0003682">
    <property type="term" value="F:chromatin binding"/>
    <property type="evidence" value="ECO:0007669"/>
    <property type="project" value="TreeGrafter"/>
</dbReference>
<dbReference type="GO" id="GO:0005634">
    <property type="term" value="C:nucleus"/>
    <property type="evidence" value="ECO:0007669"/>
    <property type="project" value="TreeGrafter"/>
</dbReference>
<dbReference type="GO" id="GO:0000785">
    <property type="term" value="C:chromatin"/>
    <property type="evidence" value="ECO:0007669"/>
    <property type="project" value="TreeGrafter"/>
</dbReference>
<dbReference type="PROSITE" id="PS51425">
    <property type="entry name" value="SCD"/>
    <property type="match status" value="1"/>
</dbReference>
<dbReference type="AlphaFoldDB" id="A0A6P4IJX1"/>
<dbReference type="InterPro" id="IPR020839">
    <property type="entry name" value="SCD"/>
</dbReference>
<dbReference type="InterPro" id="IPR056396">
    <property type="entry name" value="HEAT_SCC3-SA"/>
</dbReference>
<name>A0A6P4IJX1_DROKI</name>
<dbReference type="PANTHER" id="PTHR11199">
    <property type="entry name" value="STROMAL ANTIGEN"/>
    <property type="match status" value="1"/>
</dbReference>
<feature type="compositionally biased region" description="Low complexity" evidence="2">
    <location>
        <begin position="573"/>
        <end position="588"/>
    </location>
</feature>
<keyword evidence="4" id="KW-1185">Reference proteome</keyword>
<dbReference type="OrthoDB" id="498590at2759"/>
<dbReference type="InterPro" id="IPR039662">
    <property type="entry name" value="Cohesin_Scc3/SA"/>
</dbReference>
<dbReference type="PANTHER" id="PTHR11199:SF0">
    <property type="entry name" value="LD34181P-RELATED"/>
    <property type="match status" value="1"/>
</dbReference>
<protein>
    <submittedName>
        <fullName evidence="5">Cohesin subunit SA-2 isoform X1</fullName>
    </submittedName>
</protein>
<feature type="region of interest" description="Disordered" evidence="2">
    <location>
        <begin position="573"/>
        <end position="595"/>
    </location>
</feature>
<comment type="similarity">
    <text evidence="1">Belongs to the SCC3 family.</text>
</comment>
<dbReference type="GO" id="GO:0007062">
    <property type="term" value="P:sister chromatid cohesion"/>
    <property type="evidence" value="ECO:0007669"/>
    <property type="project" value="TreeGrafter"/>
</dbReference>